<dbReference type="InterPro" id="IPR002935">
    <property type="entry name" value="SAM_O-MeTrfase"/>
</dbReference>
<dbReference type="GO" id="GO:0008171">
    <property type="term" value="F:O-methyltransferase activity"/>
    <property type="evidence" value="ECO:0007669"/>
    <property type="project" value="InterPro"/>
</dbReference>
<sequence>MHFLDPKLEDYLSAHHDAEPELLAQLNRETHLKILQPRMLSGALQGRYLAMISKLARPKYILEIGTYTGYSALCLAEGLQEGGELHTLEINDELETMCKKYFTEAGKAEQIHLHIGDALDTLQNLKRDWDLIFIDADKPRYLDYYKLLIPSLKSGAFILADNVLWSGKVIEDLQPNDESTLALLEFNTFVQEDDRVENLLLPLRDGLMCIRVK</sequence>
<protein>
    <submittedName>
        <fullName evidence="4">Class I SAM-dependent methyltransferase</fullName>
    </submittedName>
</protein>
<evidence type="ECO:0000256" key="1">
    <source>
        <dbReference type="ARBA" id="ARBA00022603"/>
    </source>
</evidence>
<dbReference type="EMBL" id="CP060139">
    <property type="protein sequence ID" value="QNR24992.1"/>
    <property type="molecule type" value="Genomic_DNA"/>
</dbReference>
<dbReference type="InterPro" id="IPR050362">
    <property type="entry name" value="Cation-dep_OMT"/>
</dbReference>
<dbReference type="PROSITE" id="PS51682">
    <property type="entry name" value="SAM_OMT_I"/>
    <property type="match status" value="1"/>
</dbReference>
<keyword evidence="5" id="KW-1185">Reference proteome</keyword>
<evidence type="ECO:0000313" key="5">
    <source>
        <dbReference type="Proteomes" id="UP000516305"/>
    </source>
</evidence>
<keyword evidence="1 4" id="KW-0489">Methyltransferase</keyword>
<reference evidence="4 5" key="1">
    <citation type="submission" date="2020-08" db="EMBL/GenBank/DDBJ databases">
        <title>Croceimicrobium hydrocarbonivorans gen. nov., sp. nov., a novel marine bacterium isolated from a bacterial consortium that degrades polyethylene terephthalate.</title>
        <authorList>
            <person name="Liu R."/>
        </authorList>
    </citation>
    <scope>NUCLEOTIDE SEQUENCE [LARGE SCALE GENOMIC DNA]</scope>
    <source>
        <strain evidence="4 5">A20-9</strain>
    </source>
</reference>
<evidence type="ECO:0000256" key="3">
    <source>
        <dbReference type="ARBA" id="ARBA00022691"/>
    </source>
</evidence>
<proteinExistence type="predicted"/>
<gene>
    <name evidence="4" type="ORF">H4K34_03875</name>
</gene>
<dbReference type="PANTHER" id="PTHR10509:SF14">
    <property type="entry name" value="CAFFEOYL-COA O-METHYLTRANSFERASE 3-RELATED"/>
    <property type="match status" value="1"/>
</dbReference>
<dbReference type="CDD" id="cd02440">
    <property type="entry name" value="AdoMet_MTases"/>
    <property type="match status" value="1"/>
</dbReference>
<dbReference type="SUPFAM" id="SSF53335">
    <property type="entry name" value="S-adenosyl-L-methionine-dependent methyltransferases"/>
    <property type="match status" value="1"/>
</dbReference>
<dbReference type="RefSeq" id="WP_210759518.1">
    <property type="nucleotide sequence ID" value="NZ_CP060139.1"/>
</dbReference>
<dbReference type="Pfam" id="PF01596">
    <property type="entry name" value="Methyltransf_3"/>
    <property type="match status" value="1"/>
</dbReference>
<dbReference type="GO" id="GO:0008757">
    <property type="term" value="F:S-adenosylmethionine-dependent methyltransferase activity"/>
    <property type="evidence" value="ECO:0007669"/>
    <property type="project" value="TreeGrafter"/>
</dbReference>
<dbReference type="GO" id="GO:0032259">
    <property type="term" value="P:methylation"/>
    <property type="evidence" value="ECO:0007669"/>
    <property type="project" value="UniProtKB-KW"/>
</dbReference>
<evidence type="ECO:0000313" key="4">
    <source>
        <dbReference type="EMBL" id="QNR24992.1"/>
    </source>
</evidence>
<organism evidence="4 5">
    <name type="scientific">Croceimicrobium hydrocarbonivorans</name>
    <dbReference type="NCBI Taxonomy" id="2761580"/>
    <lineage>
        <taxon>Bacteria</taxon>
        <taxon>Pseudomonadati</taxon>
        <taxon>Bacteroidota</taxon>
        <taxon>Flavobacteriia</taxon>
        <taxon>Flavobacteriales</taxon>
        <taxon>Owenweeksiaceae</taxon>
        <taxon>Croceimicrobium</taxon>
    </lineage>
</organism>
<dbReference type="AlphaFoldDB" id="A0A7H0VGZ4"/>
<keyword evidence="3" id="KW-0949">S-adenosyl-L-methionine</keyword>
<name>A0A7H0VGZ4_9FLAO</name>
<dbReference type="Gene3D" id="3.40.50.150">
    <property type="entry name" value="Vaccinia Virus protein VP39"/>
    <property type="match status" value="1"/>
</dbReference>
<dbReference type="PANTHER" id="PTHR10509">
    <property type="entry name" value="O-METHYLTRANSFERASE-RELATED"/>
    <property type="match status" value="1"/>
</dbReference>
<accession>A0A7H0VGZ4</accession>
<evidence type="ECO:0000256" key="2">
    <source>
        <dbReference type="ARBA" id="ARBA00022679"/>
    </source>
</evidence>
<dbReference type="InterPro" id="IPR029063">
    <property type="entry name" value="SAM-dependent_MTases_sf"/>
</dbReference>
<dbReference type="KEGG" id="chyd:H4K34_03875"/>
<keyword evidence="2 4" id="KW-0808">Transferase</keyword>
<dbReference type="Proteomes" id="UP000516305">
    <property type="component" value="Chromosome"/>
</dbReference>